<evidence type="ECO:0000313" key="3">
    <source>
        <dbReference type="Proteomes" id="UP000192674"/>
    </source>
</evidence>
<comment type="cofactor">
    <cofactor evidence="1">
        <name>Mg(2+)</name>
        <dbReference type="ChEBI" id="CHEBI:18420"/>
    </cofactor>
    <text evidence="1">Binds 2 magnesium ions per subunit.</text>
</comment>
<evidence type="ECO:0000313" key="2">
    <source>
        <dbReference type="EMBL" id="SMD23485.1"/>
    </source>
</evidence>
<dbReference type="InterPro" id="IPR036705">
    <property type="entry name" value="Ribosyl_crysJ1_sf"/>
</dbReference>
<keyword evidence="2" id="KW-0378">Hydrolase</keyword>
<proteinExistence type="predicted"/>
<gene>
    <name evidence="2" type="ORF">SAMN05661093_08013</name>
</gene>
<keyword evidence="1" id="KW-0479">Metal-binding</keyword>
<sequence length="81" mass="8747">MTAQDTVPFTLWVAATYLDDYPQAITSCIEAGGDVDTTAAIVGGIVATRAQIPKLWLESREPLPEWSTQDCYLPCNGRGVS</sequence>
<dbReference type="Proteomes" id="UP000192674">
    <property type="component" value="Unassembled WGS sequence"/>
</dbReference>
<feature type="binding site" evidence="1">
    <location>
        <position position="36"/>
    </location>
    <ligand>
        <name>Mg(2+)</name>
        <dbReference type="ChEBI" id="CHEBI:18420"/>
        <label>1</label>
    </ligand>
</feature>
<feature type="binding site" evidence="1">
    <location>
        <position position="37"/>
    </location>
    <ligand>
        <name>Mg(2+)</name>
        <dbReference type="ChEBI" id="CHEBI:18420"/>
        <label>1</label>
    </ligand>
</feature>
<accession>A0A1Y5Y104</accession>
<name>A0A1Y5Y104_KIBAR</name>
<protein>
    <submittedName>
        <fullName evidence="2">ADP-ribosylglycohydrolase</fullName>
    </submittedName>
</protein>
<dbReference type="Pfam" id="PF03747">
    <property type="entry name" value="ADP_ribosyl_GH"/>
    <property type="match status" value="1"/>
</dbReference>
<feature type="binding site" evidence="1">
    <location>
        <position position="34"/>
    </location>
    <ligand>
        <name>Mg(2+)</name>
        <dbReference type="ChEBI" id="CHEBI:18420"/>
        <label>1</label>
    </ligand>
</feature>
<reference evidence="2 3" key="1">
    <citation type="submission" date="2017-04" db="EMBL/GenBank/DDBJ databases">
        <authorList>
            <person name="Afonso C.L."/>
            <person name="Miller P.J."/>
            <person name="Scott M.A."/>
            <person name="Spackman E."/>
            <person name="Goraichik I."/>
            <person name="Dimitrov K.M."/>
            <person name="Suarez D.L."/>
            <person name="Swayne D.E."/>
        </authorList>
    </citation>
    <scope>NUCLEOTIDE SEQUENCE [LARGE SCALE GENOMIC DNA]</scope>
    <source>
        <strain evidence="2 3">DSM 43828</strain>
    </source>
</reference>
<dbReference type="SUPFAM" id="SSF101478">
    <property type="entry name" value="ADP-ribosylglycohydrolase"/>
    <property type="match status" value="1"/>
</dbReference>
<organism evidence="2 3">
    <name type="scientific">Kibdelosporangium aridum</name>
    <dbReference type="NCBI Taxonomy" id="2030"/>
    <lineage>
        <taxon>Bacteria</taxon>
        <taxon>Bacillati</taxon>
        <taxon>Actinomycetota</taxon>
        <taxon>Actinomycetes</taxon>
        <taxon>Pseudonocardiales</taxon>
        <taxon>Pseudonocardiaceae</taxon>
        <taxon>Kibdelosporangium</taxon>
    </lineage>
</organism>
<dbReference type="GO" id="GO:0016787">
    <property type="term" value="F:hydrolase activity"/>
    <property type="evidence" value="ECO:0007669"/>
    <property type="project" value="UniProtKB-KW"/>
</dbReference>
<dbReference type="InterPro" id="IPR005502">
    <property type="entry name" value="Ribosyl_crysJ1"/>
</dbReference>
<dbReference type="GO" id="GO:0046872">
    <property type="term" value="F:metal ion binding"/>
    <property type="evidence" value="ECO:0007669"/>
    <property type="project" value="UniProtKB-KW"/>
</dbReference>
<dbReference type="EMBL" id="FWXV01000009">
    <property type="protein sequence ID" value="SMD23485.1"/>
    <property type="molecule type" value="Genomic_DNA"/>
</dbReference>
<keyword evidence="3" id="KW-1185">Reference proteome</keyword>
<keyword evidence="1" id="KW-0460">Magnesium</keyword>
<dbReference type="Gene3D" id="1.10.4080.10">
    <property type="entry name" value="ADP-ribosylation/Crystallin J1"/>
    <property type="match status" value="1"/>
</dbReference>
<dbReference type="RefSeq" id="WP_235039104.1">
    <property type="nucleotide sequence ID" value="NZ_FWXV01000009.1"/>
</dbReference>
<dbReference type="AlphaFoldDB" id="A0A1Y5Y104"/>
<evidence type="ECO:0000256" key="1">
    <source>
        <dbReference type="PIRSR" id="PIRSR605502-1"/>
    </source>
</evidence>